<dbReference type="Pfam" id="PF00857">
    <property type="entry name" value="Isochorismatase"/>
    <property type="match status" value="1"/>
</dbReference>
<dbReference type="RefSeq" id="WP_013565116.1">
    <property type="nucleotide sequence ID" value="NC_014962.1"/>
</dbReference>
<evidence type="ECO:0000256" key="3">
    <source>
        <dbReference type="ARBA" id="ARBA00022723"/>
    </source>
</evidence>
<dbReference type="EC" id="3.5.1.19" evidence="6"/>
<dbReference type="InterPro" id="IPR000868">
    <property type="entry name" value="Isochorismatase-like_dom"/>
</dbReference>
<evidence type="ECO:0000256" key="2">
    <source>
        <dbReference type="ARBA" id="ARBA00022642"/>
    </source>
</evidence>
<dbReference type="HOGENOM" id="CLU_068979_13_1_0"/>
<comment type="pathway">
    <text evidence="5">Cofactor biosynthesis; nicotinate biosynthesis; nicotinate from nicotinamide: step 1/1.</text>
</comment>
<feature type="domain" description="Isochorismatase-like" evidence="8">
    <location>
        <begin position="7"/>
        <end position="200"/>
    </location>
</feature>
<comment type="similarity">
    <text evidence="1">Belongs to the isochorismatase family.</text>
</comment>
<evidence type="ECO:0000259" key="8">
    <source>
        <dbReference type="Pfam" id="PF00857"/>
    </source>
</evidence>
<gene>
    <name evidence="9" type="ordered locus">Isop_2250</name>
</gene>
<keyword evidence="4 9" id="KW-0378">Hydrolase</keyword>
<dbReference type="FunCoup" id="E8R5S1">
    <property type="interactions" value="358"/>
</dbReference>
<dbReference type="SUPFAM" id="SSF52499">
    <property type="entry name" value="Isochorismatase-like hydrolases"/>
    <property type="match status" value="1"/>
</dbReference>
<reference evidence="9 10" key="2">
    <citation type="journal article" date="2011" name="Stand. Genomic Sci.">
        <title>Complete genome sequence of Isosphaera pallida type strain (IS1B).</title>
        <authorList>
            <consortium name="US DOE Joint Genome Institute (JGI-PGF)"/>
            <person name="Goker M."/>
            <person name="Cleland D."/>
            <person name="Saunders E."/>
            <person name="Lapidus A."/>
            <person name="Nolan M."/>
            <person name="Lucas S."/>
            <person name="Hammon N."/>
            <person name="Deshpande S."/>
            <person name="Cheng J.F."/>
            <person name="Tapia R."/>
            <person name="Han C."/>
            <person name="Goodwin L."/>
            <person name="Pitluck S."/>
            <person name="Liolios K."/>
            <person name="Pagani I."/>
            <person name="Ivanova N."/>
            <person name="Mavromatis K."/>
            <person name="Pati A."/>
            <person name="Chen A."/>
            <person name="Palaniappan K."/>
            <person name="Land M."/>
            <person name="Hauser L."/>
            <person name="Chang Y.J."/>
            <person name="Jeffries C.D."/>
            <person name="Detter J.C."/>
            <person name="Beck B."/>
            <person name="Woyke T."/>
            <person name="Bristow J."/>
            <person name="Eisen J.A."/>
            <person name="Markowitz V."/>
            <person name="Hugenholtz P."/>
            <person name="Kyrpides N.C."/>
            <person name="Klenk H.P."/>
        </authorList>
    </citation>
    <scope>NUCLEOTIDE SEQUENCE [LARGE SCALE GENOMIC DNA]</scope>
    <source>
        <strain evidence="10">ATCC 43644 / DSM 9630 / IS1B</strain>
    </source>
</reference>
<dbReference type="Proteomes" id="UP000008631">
    <property type="component" value="Chromosome"/>
</dbReference>
<evidence type="ECO:0000256" key="4">
    <source>
        <dbReference type="ARBA" id="ARBA00022801"/>
    </source>
</evidence>
<dbReference type="KEGG" id="ipa:Isop_2250"/>
<dbReference type="PANTHER" id="PTHR11080">
    <property type="entry name" value="PYRAZINAMIDASE/NICOTINAMIDASE"/>
    <property type="match status" value="1"/>
</dbReference>
<dbReference type="InterPro" id="IPR036380">
    <property type="entry name" value="Isochorismatase-like_sf"/>
</dbReference>
<evidence type="ECO:0000313" key="9">
    <source>
        <dbReference type="EMBL" id="ADV62828.1"/>
    </source>
</evidence>
<evidence type="ECO:0000256" key="5">
    <source>
        <dbReference type="ARBA" id="ARBA00037900"/>
    </source>
</evidence>
<keyword evidence="3" id="KW-0479">Metal-binding</keyword>
<protein>
    <recommendedName>
        <fullName evidence="6">nicotinamidase</fullName>
        <ecNumber evidence="6">3.5.1.19</ecNumber>
    </recommendedName>
    <alternativeName>
        <fullName evidence="7">Nicotinamide deamidase</fullName>
    </alternativeName>
</protein>
<dbReference type="Gene3D" id="3.40.50.850">
    <property type="entry name" value="Isochorismatase-like"/>
    <property type="match status" value="1"/>
</dbReference>
<organism evidence="9 10">
    <name type="scientific">Isosphaera pallida (strain ATCC 43644 / DSM 9630 / IS1B)</name>
    <dbReference type="NCBI Taxonomy" id="575540"/>
    <lineage>
        <taxon>Bacteria</taxon>
        <taxon>Pseudomonadati</taxon>
        <taxon>Planctomycetota</taxon>
        <taxon>Planctomycetia</taxon>
        <taxon>Isosphaerales</taxon>
        <taxon>Isosphaeraceae</taxon>
        <taxon>Isosphaera</taxon>
    </lineage>
</organism>
<accession>E8R5S1</accession>
<name>E8R5S1_ISOPI</name>
<reference key="1">
    <citation type="submission" date="2010-11" db="EMBL/GenBank/DDBJ databases">
        <title>The complete sequence of chromosome of Isophaera pallida ATCC 43644.</title>
        <authorList>
            <consortium name="US DOE Joint Genome Institute (JGI-PGF)"/>
            <person name="Lucas S."/>
            <person name="Copeland A."/>
            <person name="Lapidus A."/>
            <person name="Bruce D."/>
            <person name="Goodwin L."/>
            <person name="Pitluck S."/>
            <person name="Kyrpides N."/>
            <person name="Mavromatis K."/>
            <person name="Pagani I."/>
            <person name="Ivanova N."/>
            <person name="Saunders E."/>
            <person name="Brettin T."/>
            <person name="Detter J.C."/>
            <person name="Han C."/>
            <person name="Tapia R."/>
            <person name="Land M."/>
            <person name="Hauser L."/>
            <person name="Markowitz V."/>
            <person name="Cheng J.-F."/>
            <person name="Hugenholtz P."/>
            <person name="Woyke T."/>
            <person name="Wu D."/>
            <person name="Eisen J.A."/>
        </authorList>
    </citation>
    <scope>NUCLEOTIDE SEQUENCE</scope>
    <source>
        <strain>ATCC 43644</strain>
    </source>
</reference>
<dbReference type="GO" id="GO:0008936">
    <property type="term" value="F:nicotinamidase activity"/>
    <property type="evidence" value="ECO:0007669"/>
    <property type="project" value="UniProtKB-EC"/>
</dbReference>
<keyword evidence="2" id="KW-0662">Pyridine nucleotide biosynthesis</keyword>
<dbReference type="EMBL" id="CP002353">
    <property type="protein sequence ID" value="ADV62828.1"/>
    <property type="molecule type" value="Genomic_DNA"/>
</dbReference>
<dbReference type="STRING" id="575540.Isop_2250"/>
<dbReference type="GO" id="GO:0019363">
    <property type="term" value="P:pyridine nucleotide biosynthetic process"/>
    <property type="evidence" value="ECO:0007669"/>
    <property type="project" value="UniProtKB-KW"/>
</dbReference>
<proteinExistence type="inferred from homology"/>
<sequence length="209" mass="23021">MSDVIFVDVDTQVDFLDPNGALYVPGSRELTPILGRLTHLARCRGIPILATACAHTLDELDPEPFPPHCLIGRPGAQRVAATQWDLNDSLARVVEPGGAFPTPPDHVRWWTHLTIQKNRYDVFTQPAADQAVADLRRRFGQPRFVVYGVATDYCVRCAVAGLLQRGVPVEIVIDAVRAVFADHEAEVLSDLIAQGAVLILSDHLFMCFD</sequence>
<dbReference type="InParanoid" id="E8R5S1"/>
<evidence type="ECO:0000256" key="6">
    <source>
        <dbReference type="ARBA" id="ARBA00039017"/>
    </source>
</evidence>
<dbReference type="GO" id="GO:0046872">
    <property type="term" value="F:metal ion binding"/>
    <property type="evidence" value="ECO:0007669"/>
    <property type="project" value="UniProtKB-KW"/>
</dbReference>
<dbReference type="AlphaFoldDB" id="E8R5S1"/>
<dbReference type="InterPro" id="IPR052347">
    <property type="entry name" value="Isochorismatase_Nicotinamidase"/>
</dbReference>
<keyword evidence="10" id="KW-1185">Reference proteome</keyword>
<evidence type="ECO:0000313" key="10">
    <source>
        <dbReference type="Proteomes" id="UP000008631"/>
    </source>
</evidence>
<dbReference type="eggNOG" id="COG1335">
    <property type="taxonomic scope" value="Bacteria"/>
</dbReference>
<evidence type="ECO:0000256" key="1">
    <source>
        <dbReference type="ARBA" id="ARBA00006336"/>
    </source>
</evidence>
<evidence type="ECO:0000256" key="7">
    <source>
        <dbReference type="ARBA" id="ARBA00043224"/>
    </source>
</evidence>
<dbReference type="PANTHER" id="PTHR11080:SF2">
    <property type="entry name" value="LD05707P"/>
    <property type="match status" value="1"/>
</dbReference>